<name>A0ABZ0HZJ2_9GAMM</name>
<keyword evidence="2 5" id="KW-0812">Transmembrane</keyword>
<feature type="transmembrane region" description="Helical" evidence="5">
    <location>
        <begin position="39"/>
        <end position="58"/>
    </location>
</feature>
<dbReference type="CDD" id="cd07042">
    <property type="entry name" value="STAS_SulP_like_sulfate_transporter"/>
    <property type="match status" value="1"/>
</dbReference>
<feature type="transmembrane region" description="Helical" evidence="5">
    <location>
        <begin position="193"/>
        <end position="212"/>
    </location>
</feature>
<keyword evidence="8" id="KW-1185">Reference proteome</keyword>
<reference evidence="7 8" key="1">
    <citation type="submission" date="2023-10" db="EMBL/GenBank/DDBJ databases">
        <title>Two novel species belonging to the OM43/NOR5 clade.</title>
        <authorList>
            <person name="Park M."/>
        </authorList>
    </citation>
    <scope>NUCLEOTIDE SEQUENCE [LARGE SCALE GENOMIC DNA]</scope>
    <source>
        <strain evidence="7 8">IMCC43200</strain>
    </source>
</reference>
<dbReference type="PANTHER" id="PTHR11814">
    <property type="entry name" value="SULFATE TRANSPORTER"/>
    <property type="match status" value="1"/>
</dbReference>
<feature type="transmembrane region" description="Helical" evidence="5">
    <location>
        <begin position="120"/>
        <end position="143"/>
    </location>
</feature>
<dbReference type="EMBL" id="CP136864">
    <property type="protein sequence ID" value="WOJ92668.1"/>
    <property type="molecule type" value="Genomic_DNA"/>
</dbReference>
<evidence type="ECO:0000256" key="3">
    <source>
        <dbReference type="ARBA" id="ARBA00022989"/>
    </source>
</evidence>
<dbReference type="SUPFAM" id="SSF52091">
    <property type="entry name" value="SpoIIaa-like"/>
    <property type="match status" value="1"/>
</dbReference>
<keyword evidence="4 5" id="KW-0472">Membrane</keyword>
<dbReference type="InterPro" id="IPR036513">
    <property type="entry name" value="STAS_dom_sf"/>
</dbReference>
<evidence type="ECO:0000313" key="7">
    <source>
        <dbReference type="EMBL" id="WOJ92668.1"/>
    </source>
</evidence>
<gene>
    <name evidence="7" type="ORF">R0135_12855</name>
</gene>
<dbReference type="Pfam" id="PF01740">
    <property type="entry name" value="STAS"/>
    <property type="match status" value="1"/>
</dbReference>
<proteinExistence type="predicted"/>
<feature type="transmembrane region" description="Helical" evidence="5">
    <location>
        <begin position="89"/>
        <end position="113"/>
    </location>
</feature>
<dbReference type="InterPro" id="IPR002645">
    <property type="entry name" value="STAS_dom"/>
</dbReference>
<feature type="domain" description="STAS" evidence="6">
    <location>
        <begin position="429"/>
        <end position="531"/>
    </location>
</feature>
<dbReference type="Pfam" id="PF00916">
    <property type="entry name" value="Sulfate_transp"/>
    <property type="match status" value="1"/>
</dbReference>
<accession>A0ABZ0HZJ2</accession>
<evidence type="ECO:0000256" key="1">
    <source>
        <dbReference type="ARBA" id="ARBA00004141"/>
    </source>
</evidence>
<dbReference type="RefSeq" id="WP_407347267.1">
    <property type="nucleotide sequence ID" value="NZ_CP136864.1"/>
</dbReference>
<evidence type="ECO:0000256" key="2">
    <source>
        <dbReference type="ARBA" id="ARBA00022692"/>
    </source>
</evidence>
<evidence type="ECO:0000256" key="5">
    <source>
        <dbReference type="SAM" id="Phobius"/>
    </source>
</evidence>
<dbReference type="InterPro" id="IPR011547">
    <property type="entry name" value="SLC26A/SulP_dom"/>
</dbReference>
<feature type="transmembrane region" description="Helical" evidence="5">
    <location>
        <begin position="232"/>
        <end position="256"/>
    </location>
</feature>
<evidence type="ECO:0000259" key="6">
    <source>
        <dbReference type="PROSITE" id="PS50801"/>
    </source>
</evidence>
<feature type="transmembrane region" description="Helical" evidence="5">
    <location>
        <begin position="364"/>
        <end position="395"/>
    </location>
</feature>
<feature type="transmembrane region" description="Helical" evidence="5">
    <location>
        <begin position="163"/>
        <end position="181"/>
    </location>
</feature>
<evidence type="ECO:0000256" key="4">
    <source>
        <dbReference type="ARBA" id="ARBA00023136"/>
    </source>
</evidence>
<dbReference type="InterPro" id="IPR001902">
    <property type="entry name" value="SLC26A/SulP_fam"/>
</dbReference>
<protein>
    <submittedName>
        <fullName evidence="7">SulP family inorganic anion transporter</fullName>
    </submittedName>
</protein>
<sequence length="553" mass="57525">MRSLLNFDLNHLRGDVYGGLTAGVVAIPLALAFGVASGLGPIAGMYGAIIVGFFAAMFGGTPTNVSGPTGPMVVVLAGLFASLSGDVGLIFTAVMLAGVFQIVFGVVGAGNYIRLVPYPVVSGFMSGIGVIIIILQADAFFGHDSPSGTLNALAHLPTVLSDINYSALVVGVITLIVAYKWPTKWGVYVPGALAALAIGTVLSLFMPAMPILGNIPSGLPSFHMPIFDQSAMMLVLEAAFILAVLGSIDSLLTSLVADNMTRTRHDSNKELIGQGVGNAVAGMFGGIAGAGATMRTVINIRSGGVTRLSGMIHSVVLIAVVLGVGSVASVIPHAALAGVLVKVGMDIIDFSYLKRAHRGPRWDLALMALVLGLTVFVDLITAVGAGVVLAALAYVQQVAKIQLEELASRPYAQTSEEERVLLERLGTQVTIFEFGGPLSFGAAADVGHHVRERYKDATHSIILDFNRVPFLDVSAARAVETIADDAHKAGKRVYIAGMAQTIQDTLNSLGADESLADDAHYETRLEALQAIADRSGTDGRGRPARLVPMAAAS</sequence>
<feature type="transmembrane region" description="Helical" evidence="5">
    <location>
        <begin position="12"/>
        <end position="33"/>
    </location>
</feature>
<feature type="transmembrane region" description="Helical" evidence="5">
    <location>
        <begin position="276"/>
        <end position="298"/>
    </location>
</feature>
<organism evidence="7 8">
    <name type="scientific">Congregibacter variabilis</name>
    <dbReference type="NCBI Taxonomy" id="3081200"/>
    <lineage>
        <taxon>Bacteria</taxon>
        <taxon>Pseudomonadati</taxon>
        <taxon>Pseudomonadota</taxon>
        <taxon>Gammaproteobacteria</taxon>
        <taxon>Cellvibrionales</taxon>
        <taxon>Halieaceae</taxon>
        <taxon>Congregibacter</taxon>
    </lineage>
</organism>
<comment type="subcellular location">
    <subcellularLocation>
        <location evidence="1">Membrane</location>
        <topology evidence="1">Multi-pass membrane protein</topology>
    </subcellularLocation>
</comment>
<keyword evidence="3 5" id="KW-1133">Transmembrane helix</keyword>
<evidence type="ECO:0000313" key="8">
    <source>
        <dbReference type="Proteomes" id="UP001626537"/>
    </source>
</evidence>
<dbReference type="Proteomes" id="UP001626537">
    <property type="component" value="Chromosome"/>
</dbReference>
<dbReference type="Gene3D" id="3.30.750.24">
    <property type="entry name" value="STAS domain"/>
    <property type="match status" value="1"/>
</dbReference>
<feature type="transmembrane region" description="Helical" evidence="5">
    <location>
        <begin position="310"/>
        <end position="343"/>
    </location>
</feature>
<dbReference type="PROSITE" id="PS50801">
    <property type="entry name" value="STAS"/>
    <property type="match status" value="1"/>
</dbReference>